<dbReference type="SUPFAM" id="SSF49265">
    <property type="entry name" value="Fibronectin type III"/>
    <property type="match status" value="1"/>
</dbReference>
<accession>A0A9X3USM6</accession>
<comment type="caution">
    <text evidence="1">The sequence shown here is derived from an EMBL/GenBank/DDBJ whole genome shotgun (WGS) entry which is preliminary data.</text>
</comment>
<protein>
    <submittedName>
        <fullName evidence="1">Phage tail protein</fullName>
    </submittedName>
</protein>
<reference evidence="1" key="1">
    <citation type="submission" date="2022-07" db="EMBL/GenBank/DDBJ databases">
        <title>Genome-based characterization of novel serogroup A variants of Pasteurella multocida.</title>
        <authorList>
            <person name="Prajapati A."/>
            <person name="Yogisharadhya R."/>
            <person name="Mohanty N."/>
            <person name="Chanda M."/>
            <person name="Mendem S.K."/>
            <person name="Siddaramappa S."/>
            <person name="Shivachandra S.B."/>
        </authorList>
    </citation>
    <scope>NUCLEOTIDE SEQUENCE</scope>
    <source>
        <strain evidence="1">NIVEDIPm19</strain>
    </source>
</reference>
<name>A0A9X3USM6_PASMD</name>
<sequence>MKHVKRNQPAIPNVPASLPPDVRAFLEAVRTSLQTFQGGRNPNAAQDRAVTFADLKNGRVQLNQTNVIQALTGEGPKGSDGMPHGKAPKKLPGLFDAPVDTPKIPGDFNVSVGVTNVVLTWAQPKYRGHSYTEIFRQRTELNANGDPVDVPSFDAAQHIHAHATGSVYSDKVEPKTGYYYWIRHINAKGQAGPISSDTGLFIKVNASIRDQMIREGVSPVTTVPTTPTTYVADIVFVNDIKQMMSWDGTKYTFELPDGSVTATKIAAGVIGAEHLLAGAVTAEKLAAGAITAESINVDKLSALSTNLGDITGGSLNINNRFIVRSDGTAEMRSSTQNIGLVIDNDRVAVYDDAGRLRVEIGLLSYDIGGSSGG</sequence>
<dbReference type="Gene3D" id="2.60.40.10">
    <property type="entry name" value="Immunoglobulins"/>
    <property type="match status" value="1"/>
</dbReference>
<gene>
    <name evidence="1" type="ORF">NM948_03510</name>
</gene>
<evidence type="ECO:0000313" key="2">
    <source>
        <dbReference type="Proteomes" id="UP001145481"/>
    </source>
</evidence>
<dbReference type="RefSeq" id="WP_195188875.1">
    <property type="nucleotide sequence ID" value="NZ_JADMLJ010000005.1"/>
</dbReference>
<dbReference type="Proteomes" id="UP001145481">
    <property type="component" value="Unassembled WGS sequence"/>
</dbReference>
<organism evidence="1 2">
    <name type="scientific">Pasteurella multocida</name>
    <dbReference type="NCBI Taxonomy" id="747"/>
    <lineage>
        <taxon>Bacteria</taxon>
        <taxon>Pseudomonadati</taxon>
        <taxon>Pseudomonadota</taxon>
        <taxon>Gammaproteobacteria</taxon>
        <taxon>Pasteurellales</taxon>
        <taxon>Pasteurellaceae</taxon>
        <taxon>Pasteurella</taxon>
    </lineage>
</organism>
<dbReference type="AlphaFoldDB" id="A0A9X3USM6"/>
<dbReference type="InterPro" id="IPR036116">
    <property type="entry name" value="FN3_sf"/>
</dbReference>
<dbReference type="EMBL" id="JANJHC010000005">
    <property type="protein sequence ID" value="MDA5622616.1"/>
    <property type="molecule type" value="Genomic_DNA"/>
</dbReference>
<dbReference type="InterPro" id="IPR013783">
    <property type="entry name" value="Ig-like_fold"/>
</dbReference>
<proteinExistence type="predicted"/>
<evidence type="ECO:0000313" key="1">
    <source>
        <dbReference type="EMBL" id="MDA5622616.1"/>
    </source>
</evidence>